<dbReference type="NCBIfam" id="NF010396">
    <property type="entry name" value="PRK13824.1"/>
    <property type="match status" value="1"/>
</dbReference>
<comment type="caution">
    <text evidence="4">The sequence shown here is derived from an EMBL/GenBank/DDBJ whole genome shotgun (WGS) entry which is preliminary data.</text>
</comment>
<sequence length="414" mass="46089">MQTKTVTTPFGRRPMSLALVKSQLDTKGCPARHPICKWRVFRDICEARETLRLHDRTLAVLDALLSFYPEPELSCERNLVVFPSNAQLSLRAHGIAGTTLRRHLAALVEAGIVHRQDSPNGKRYAHRDETGSIEKAFGFSLEPLIAHAAEFARMAQQVADERRLFRLTKESLTICRRDVRKLISMAVEEGADGDWEAIEGQYIALVARLGRSPARHEMAIVLGELEMLREEIVNRLEIQSKIRKTDGSDGQSGRHIQNSNPESVNELEPGPEPEPEVIPQTTPKRMAEPLATFPLRMVLRACPQFADYGPGGLISNWREMIAAAVLVRSMLGVSPSAYQEACEIMGAENAATVIACILERTTSINSAGGYLRYLSRRATRGEFSLGPMLMALIRARPYRADERPEPGRTPCATR</sequence>
<dbReference type="EMBL" id="JAAKZH010000013">
    <property type="protein sequence ID" value="NGO66637.1"/>
    <property type="molecule type" value="Genomic_DNA"/>
</dbReference>
<dbReference type="RefSeq" id="WP_163897316.1">
    <property type="nucleotide sequence ID" value="NZ_CP048424.1"/>
</dbReference>
<evidence type="ECO:0000256" key="1">
    <source>
        <dbReference type="SAM" id="MobiDB-lite"/>
    </source>
</evidence>
<dbReference type="Pfam" id="PF11800">
    <property type="entry name" value="RP-C_C"/>
    <property type="match status" value="1"/>
</dbReference>
<protein>
    <submittedName>
        <fullName evidence="4">Replication initiation protein RepC</fullName>
    </submittedName>
</protein>
<dbReference type="InterPro" id="IPR036390">
    <property type="entry name" value="WH_DNA-bd_sf"/>
</dbReference>
<gene>
    <name evidence="4" type="ORF">G6N76_23515</name>
</gene>
<feature type="domain" description="Plasmid replication protein C C-terminal" evidence="3">
    <location>
        <begin position="294"/>
        <end position="394"/>
    </location>
</feature>
<evidence type="ECO:0000313" key="5">
    <source>
        <dbReference type="Proteomes" id="UP000477849"/>
    </source>
</evidence>
<keyword evidence="5" id="KW-1185">Reference proteome</keyword>
<dbReference type="NCBIfam" id="NF040974">
    <property type="entry name" value="RepABC_RepC"/>
    <property type="match status" value="1"/>
</dbReference>
<accession>A0A6M1SAX4</accession>
<feature type="region of interest" description="Disordered" evidence="1">
    <location>
        <begin position="243"/>
        <end position="280"/>
    </location>
</feature>
<dbReference type="Pfam" id="PF03428">
    <property type="entry name" value="RP-C"/>
    <property type="match status" value="1"/>
</dbReference>
<organism evidence="4 5">
    <name type="scientific">Rhizobium daejeonense</name>
    <dbReference type="NCBI Taxonomy" id="240521"/>
    <lineage>
        <taxon>Bacteria</taxon>
        <taxon>Pseudomonadati</taxon>
        <taxon>Pseudomonadota</taxon>
        <taxon>Alphaproteobacteria</taxon>
        <taxon>Hyphomicrobiales</taxon>
        <taxon>Rhizobiaceae</taxon>
        <taxon>Rhizobium/Agrobacterium group</taxon>
        <taxon>Rhizobium</taxon>
    </lineage>
</organism>
<proteinExistence type="predicted"/>
<feature type="domain" description="Plasmid replication protein C N-terminal" evidence="2">
    <location>
        <begin position="13"/>
        <end position="186"/>
    </location>
</feature>
<dbReference type="InterPro" id="IPR005090">
    <property type="entry name" value="RepC_N"/>
</dbReference>
<reference evidence="4 5" key="1">
    <citation type="submission" date="2020-02" db="EMBL/GenBank/DDBJ databases">
        <title>Genome sequence of the type strain CCBAU10050 of Rhizobium daejeonense.</title>
        <authorList>
            <person name="Gao J."/>
            <person name="Sun J."/>
        </authorList>
    </citation>
    <scope>NUCLEOTIDE SEQUENCE [LARGE SCALE GENOMIC DNA]</scope>
    <source>
        <strain evidence="4 5">CCBAU10050</strain>
    </source>
</reference>
<dbReference type="InterPro" id="IPR021760">
    <property type="entry name" value="RepC_C"/>
</dbReference>
<dbReference type="AlphaFoldDB" id="A0A6M1SAX4"/>
<evidence type="ECO:0000259" key="2">
    <source>
        <dbReference type="Pfam" id="PF03428"/>
    </source>
</evidence>
<dbReference type="SUPFAM" id="SSF46785">
    <property type="entry name" value="Winged helix' DNA-binding domain"/>
    <property type="match status" value="1"/>
</dbReference>
<name>A0A6M1SAX4_9HYPH</name>
<dbReference type="InterPro" id="IPR047611">
    <property type="entry name" value="RepABC_RepC"/>
</dbReference>
<evidence type="ECO:0000313" key="4">
    <source>
        <dbReference type="EMBL" id="NGO66637.1"/>
    </source>
</evidence>
<feature type="compositionally biased region" description="Polar residues" evidence="1">
    <location>
        <begin position="248"/>
        <end position="263"/>
    </location>
</feature>
<dbReference type="Proteomes" id="UP000477849">
    <property type="component" value="Unassembled WGS sequence"/>
</dbReference>
<evidence type="ECO:0000259" key="3">
    <source>
        <dbReference type="Pfam" id="PF11800"/>
    </source>
</evidence>